<evidence type="ECO:0000313" key="3">
    <source>
        <dbReference type="EMBL" id="KAH0596636.1"/>
    </source>
</evidence>
<dbReference type="Pfam" id="PF00188">
    <property type="entry name" value="CAP"/>
    <property type="match status" value="1"/>
</dbReference>
<dbReference type="PROSITE" id="PS01010">
    <property type="entry name" value="CRISP_2"/>
    <property type="match status" value="1"/>
</dbReference>
<accession>A0A9P8M8H0</accession>
<comment type="caution">
    <text evidence="3">The sequence shown here is derived from an EMBL/GenBank/DDBJ whole genome shotgun (WGS) entry which is preliminary data.</text>
</comment>
<dbReference type="Proteomes" id="UP000764110">
    <property type="component" value="Unassembled WGS sequence"/>
</dbReference>
<proteinExistence type="predicted"/>
<gene>
    <name evidence="3" type="ORF">MHUMG1_05754</name>
</gene>
<evidence type="ECO:0000313" key="4">
    <source>
        <dbReference type="Proteomes" id="UP000764110"/>
    </source>
</evidence>
<feature type="compositionally biased region" description="Polar residues" evidence="1">
    <location>
        <begin position="256"/>
        <end position="268"/>
    </location>
</feature>
<reference evidence="3 4" key="1">
    <citation type="submission" date="2020-07" db="EMBL/GenBank/DDBJ databases">
        <title>Metarhizium humberi genome.</title>
        <authorList>
            <person name="Lysoe E."/>
        </authorList>
    </citation>
    <scope>NUCLEOTIDE SEQUENCE [LARGE SCALE GENOMIC DNA]</scope>
    <source>
        <strain evidence="3 4">ESALQ1638</strain>
    </source>
</reference>
<feature type="domain" description="SCP" evidence="2">
    <location>
        <begin position="28"/>
        <end position="164"/>
    </location>
</feature>
<evidence type="ECO:0000256" key="1">
    <source>
        <dbReference type="SAM" id="MobiDB-lite"/>
    </source>
</evidence>
<protein>
    <recommendedName>
        <fullName evidence="2">SCP domain-containing protein</fullName>
    </recommendedName>
</protein>
<dbReference type="AlphaFoldDB" id="A0A9P8M8H0"/>
<dbReference type="PANTHER" id="PTHR10334">
    <property type="entry name" value="CYSTEINE-RICH SECRETORY PROTEIN-RELATED"/>
    <property type="match status" value="1"/>
</dbReference>
<dbReference type="InterPro" id="IPR034113">
    <property type="entry name" value="SCP_GAPR1-like"/>
</dbReference>
<dbReference type="InterPro" id="IPR018244">
    <property type="entry name" value="Allrgn_V5/Tpx1_CS"/>
</dbReference>
<feature type="compositionally biased region" description="Acidic residues" evidence="1">
    <location>
        <begin position="232"/>
        <end position="255"/>
    </location>
</feature>
<dbReference type="Gene3D" id="3.40.33.10">
    <property type="entry name" value="CAP"/>
    <property type="match status" value="1"/>
</dbReference>
<dbReference type="InterPro" id="IPR001283">
    <property type="entry name" value="CRISP-related"/>
</dbReference>
<name>A0A9P8M8H0_9HYPO</name>
<feature type="compositionally biased region" description="Basic and acidic residues" evidence="1">
    <location>
        <begin position="272"/>
        <end position="305"/>
    </location>
</feature>
<feature type="region of interest" description="Disordered" evidence="1">
    <location>
        <begin position="165"/>
        <end position="305"/>
    </location>
</feature>
<dbReference type="SMART" id="SM00198">
    <property type="entry name" value="SCP"/>
    <property type="match status" value="1"/>
</dbReference>
<dbReference type="EMBL" id="JACEFI010000009">
    <property type="protein sequence ID" value="KAH0596636.1"/>
    <property type="molecule type" value="Genomic_DNA"/>
</dbReference>
<sequence length="305" mass="34734">MRLSSILPTLTATGMAMAAPTEKRQSGDFKSEMLAAHNFFRSQHGGSQQGVNDLTWDDKLANTAQPWSAKCVFEHNKSGYGENIAYHSAKNTAWGEFVNMWGEERKQYNFDQGGFSSGTGHFTQVVWKGTTTVGCGQTWCDGTTGNIKGLFVVCNYNPPGNYNNDYKNNVLKQTKGSPSDVYQAGKQPDKEPPKEPEQPPKEPEQPPKEPEQPPKEPEQPPKEPEQPPKEPEEPEDDCENEEGDPEWNQDGDQEGNQDGNQDGNQEGNQEWDWNHNDWQDQDWDHNDWNNNDWSHKDWSKYWNKE</sequence>
<dbReference type="CDD" id="cd05382">
    <property type="entry name" value="CAP_GAPR1-like"/>
    <property type="match status" value="1"/>
</dbReference>
<dbReference type="PRINTS" id="PR00837">
    <property type="entry name" value="V5TPXLIKE"/>
</dbReference>
<evidence type="ECO:0000259" key="2">
    <source>
        <dbReference type="SMART" id="SM00198"/>
    </source>
</evidence>
<organism evidence="3 4">
    <name type="scientific">Metarhizium humberi</name>
    <dbReference type="NCBI Taxonomy" id="2596975"/>
    <lineage>
        <taxon>Eukaryota</taxon>
        <taxon>Fungi</taxon>
        <taxon>Dikarya</taxon>
        <taxon>Ascomycota</taxon>
        <taxon>Pezizomycotina</taxon>
        <taxon>Sordariomycetes</taxon>
        <taxon>Hypocreomycetidae</taxon>
        <taxon>Hypocreales</taxon>
        <taxon>Clavicipitaceae</taxon>
        <taxon>Metarhizium</taxon>
    </lineage>
</organism>
<feature type="compositionally biased region" description="Basic and acidic residues" evidence="1">
    <location>
        <begin position="187"/>
        <end position="231"/>
    </location>
</feature>
<dbReference type="InterPro" id="IPR035940">
    <property type="entry name" value="CAP_sf"/>
</dbReference>
<keyword evidence="4" id="KW-1185">Reference proteome</keyword>
<dbReference type="InterPro" id="IPR014044">
    <property type="entry name" value="CAP_dom"/>
</dbReference>
<dbReference type="SUPFAM" id="SSF55797">
    <property type="entry name" value="PR-1-like"/>
    <property type="match status" value="1"/>
</dbReference>
<dbReference type="GO" id="GO:0005576">
    <property type="term" value="C:extracellular region"/>
    <property type="evidence" value="ECO:0007669"/>
    <property type="project" value="InterPro"/>
</dbReference>
<dbReference type="PROSITE" id="PS01009">
    <property type="entry name" value="CRISP_1"/>
    <property type="match status" value="1"/>
</dbReference>